<dbReference type="PRINTS" id="PR00420">
    <property type="entry name" value="RNGMNOXGNASE"/>
</dbReference>
<name>A0A345ZY11_9HYPH</name>
<keyword evidence="4" id="KW-1185">Reference proteome</keyword>
<dbReference type="InterPro" id="IPR002938">
    <property type="entry name" value="FAD-bd"/>
</dbReference>
<accession>A0A345ZY11</accession>
<reference evidence="3 4" key="1">
    <citation type="submission" date="2018-07" db="EMBL/GenBank/DDBJ databases">
        <authorList>
            <person name="Quirk P.G."/>
            <person name="Krulwich T.A."/>
        </authorList>
    </citation>
    <scope>NUCLEOTIDE SEQUENCE [LARGE SCALE GENOMIC DNA]</scope>
    <source>
        <strain evidence="3 4">CC-BB4</strain>
    </source>
</reference>
<keyword evidence="1" id="KW-0560">Oxidoreductase</keyword>
<evidence type="ECO:0000313" key="4">
    <source>
        <dbReference type="Proteomes" id="UP000254889"/>
    </source>
</evidence>
<gene>
    <name evidence="3" type="ORF">DW352_15530</name>
</gene>
<dbReference type="InterPro" id="IPR036188">
    <property type="entry name" value="FAD/NAD-bd_sf"/>
</dbReference>
<feature type="domain" description="FAD-binding" evidence="2">
    <location>
        <begin position="7"/>
        <end position="342"/>
    </location>
</feature>
<dbReference type="PANTHER" id="PTHR43476">
    <property type="entry name" value="3-(3-HYDROXY-PHENYL)PROPIONATE/3-HYDROXYCINNAMIC ACID HYDROXYLASE"/>
    <property type="match status" value="1"/>
</dbReference>
<dbReference type="GO" id="GO:0008688">
    <property type="term" value="F:3-(3-hydroxyphenyl)propionate hydroxylase activity"/>
    <property type="evidence" value="ECO:0007669"/>
    <property type="project" value="TreeGrafter"/>
</dbReference>
<dbReference type="Gene3D" id="3.50.50.60">
    <property type="entry name" value="FAD/NAD(P)-binding domain"/>
    <property type="match status" value="1"/>
</dbReference>
<dbReference type="NCBIfam" id="NF004829">
    <property type="entry name" value="PRK06183.1-3"/>
    <property type="match status" value="1"/>
</dbReference>
<evidence type="ECO:0000313" key="3">
    <source>
        <dbReference type="EMBL" id="AXK81808.1"/>
    </source>
</evidence>
<dbReference type="Gene3D" id="3.40.30.120">
    <property type="match status" value="1"/>
</dbReference>
<organism evidence="3 4">
    <name type="scientific">Pseudolabrys taiwanensis</name>
    <dbReference type="NCBI Taxonomy" id="331696"/>
    <lineage>
        <taxon>Bacteria</taxon>
        <taxon>Pseudomonadati</taxon>
        <taxon>Pseudomonadota</taxon>
        <taxon>Alphaproteobacteria</taxon>
        <taxon>Hyphomicrobiales</taxon>
        <taxon>Xanthobacteraceae</taxon>
        <taxon>Pseudolabrys</taxon>
    </lineage>
</organism>
<dbReference type="GO" id="GO:0071949">
    <property type="term" value="F:FAD binding"/>
    <property type="evidence" value="ECO:0007669"/>
    <property type="project" value="InterPro"/>
</dbReference>
<evidence type="ECO:0000256" key="1">
    <source>
        <dbReference type="ARBA" id="ARBA00023002"/>
    </source>
</evidence>
<sequence>MIQGLHYPVAIVGAGPTGLTLANLLGVYGVACVILERNAATVHEPRAVSIDDESLRTMQAAGLVETVMSETVHGYGSHYYSARGRCFAKVQPTEQPYGFPRRNAFRQPVLEQQLNEGLKRFPHVTALFEHALVSFTQDDKQVTLRVKHGDTETDITADYLIACDGASSGVRRTLGIALGGSTFRERWLIVDLENSPVTSPHTKVFSNPARPCIALPGPHLTRRYEFLLHENERDEDMLAPDMIKHLMETHEAAPESRLVRKVVYTFHARLAERWSEGRVFLAGDAAHLTPPFAGQGMNSGVRDAFNIAWKLAAIVQGRLGPGLLDSYEPERRDHVWAMIEFAFNIGRVLSPANKLTAFAIEWGFRAMALFPKARDYIAQMKFKPPPRFSQGFLVADSGGARETLVGRMIPQPHIRMSDGKDVRLDDLLGQGFALLVTSPRAGEVVPRLQGEPWSDLDARIVVLGDAALPGTVAIPPSSFGGRLDAYNDHVLVLRPDRYVAACIKVDELAKRSTAIQKLIAGTFQAR</sequence>
<dbReference type="EMBL" id="CP031417">
    <property type="protein sequence ID" value="AXK81808.1"/>
    <property type="molecule type" value="Genomic_DNA"/>
</dbReference>
<dbReference type="SUPFAM" id="SSF51905">
    <property type="entry name" value="FAD/NAD(P)-binding domain"/>
    <property type="match status" value="1"/>
</dbReference>
<dbReference type="Gene3D" id="3.30.70.2450">
    <property type="match status" value="1"/>
</dbReference>
<dbReference type="AlphaFoldDB" id="A0A345ZY11"/>
<proteinExistence type="predicted"/>
<dbReference type="GO" id="GO:0019622">
    <property type="term" value="P:3-(3-hydroxy)phenylpropionate catabolic process"/>
    <property type="evidence" value="ECO:0007669"/>
    <property type="project" value="TreeGrafter"/>
</dbReference>
<dbReference type="KEGG" id="ptaw:DW352_15530"/>
<dbReference type="Pfam" id="PF01494">
    <property type="entry name" value="FAD_binding_3"/>
    <property type="match status" value="1"/>
</dbReference>
<dbReference type="InterPro" id="IPR050631">
    <property type="entry name" value="PheA/TfdB_FAD_monoxygenase"/>
</dbReference>
<dbReference type="NCBIfam" id="NF004831">
    <property type="entry name" value="PRK06183.1-5"/>
    <property type="match status" value="1"/>
</dbReference>
<dbReference type="RefSeq" id="WP_115692187.1">
    <property type="nucleotide sequence ID" value="NZ_CP031417.1"/>
</dbReference>
<dbReference type="Proteomes" id="UP000254889">
    <property type="component" value="Chromosome"/>
</dbReference>
<protein>
    <submittedName>
        <fullName evidence="3">Bifunctional 3-(3-hydroxy-phenyl)propionate/3-hydroxycinnamic acid hydroxylase</fullName>
    </submittedName>
</protein>
<dbReference type="PANTHER" id="PTHR43476:SF3">
    <property type="entry name" value="FAD-BINDING MONOOXYGENASE"/>
    <property type="match status" value="1"/>
</dbReference>
<dbReference type="OrthoDB" id="9791689at2"/>
<evidence type="ECO:0000259" key="2">
    <source>
        <dbReference type="Pfam" id="PF01494"/>
    </source>
</evidence>